<keyword evidence="7 8" id="KW-0472">Membrane</keyword>
<evidence type="ECO:0000259" key="9">
    <source>
        <dbReference type="Pfam" id="PF13231"/>
    </source>
</evidence>
<dbReference type="Proteomes" id="UP000176493">
    <property type="component" value="Unassembled WGS sequence"/>
</dbReference>
<dbReference type="GO" id="GO:0005886">
    <property type="term" value="C:plasma membrane"/>
    <property type="evidence" value="ECO:0007669"/>
    <property type="project" value="UniProtKB-SubCell"/>
</dbReference>
<feature type="transmembrane region" description="Helical" evidence="8">
    <location>
        <begin position="190"/>
        <end position="211"/>
    </location>
</feature>
<reference evidence="10 11" key="1">
    <citation type="journal article" date="2016" name="Nat. Commun.">
        <title>Thousands of microbial genomes shed light on interconnected biogeochemical processes in an aquifer system.</title>
        <authorList>
            <person name="Anantharaman K."/>
            <person name="Brown C.T."/>
            <person name="Hug L.A."/>
            <person name="Sharon I."/>
            <person name="Castelle C.J."/>
            <person name="Probst A.J."/>
            <person name="Thomas B.C."/>
            <person name="Singh A."/>
            <person name="Wilkins M.J."/>
            <person name="Karaoz U."/>
            <person name="Brodie E.L."/>
            <person name="Williams K.H."/>
            <person name="Hubbard S.S."/>
            <person name="Banfield J.F."/>
        </authorList>
    </citation>
    <scope>NUCLEOTIDE SEQUENCE [LARGE SCALE GENOMIC DNA]</scope>
</reference>
<evidence type="ECO:0000256" key="7">
    <source>
        <dbReference type="ARBA" id="ARBA00023136"/>
    </source>
</evidence>
<evidence type="ECO:0000256" key="6">
    <source>
        <dbReference type="ARBA" id="ARBA00022989"/>
    </source>
</evidence>
<dbReference type="InterPro" id="IPR050297">
    <property type="entry name" value="LipidA_mod_glycosyltrf_83"/>
</dbReference>
<keyword evidence="6 8" id="KW-1133">Transmembrane helix</keyword>
<feature type="transmembrane region" description="Helical" evidence="8">
    <location>
        <begin position="20"/>
        <end position="38"/>
    </location>
</feature>
<dbReference type="GO" id="GO:0009103">
    <property type="term" value="P:lipopolysaccharide biosynthetic process"/>
    <property type="evidence" value="ECO:0007669"/>
    <property type="project" value="UniProtKB-ARBA"/>
</dbReference>
<feature type="transmembrane region" description="Helical" evidence="8">
    <location>
        <begin position="330"/>
        <end position="356"/>
    </location>
</feature>
<comment type="caution">
    <text evidence="10">The sequence shown here is derived from an EMBL/GenBank/DDBJ whole genome shotgun (WGS) entry which is preliminary data.</text>
</comment>
<organism evidence="10 11">
    <name type="scientific">Candidatus Taylorbacteria bacterium RIFCSPHIGHO2_02_49_25</name>
    <dbReference type="NCBI Taxonomy" id="1802305"/>
    <lineage>
        <taxon>Bacteria</taxon>
        <taxon>Candidatus Tayloriibacteriota</taxon>
    </lineage>
</organism>
<feature type="transmembrane region" description="Helical" evidence="8">
    <location>
        <begin position="153"/>
        <end position="170"/>
    </location>
</feature>
<protein>
    <recommendedName>
        <fullName evidence="9">Glycosyltransferase RgtA/B/C/D-like domain-containing protein</fullName>
    </recommendedName>
</protein>
<feature type="transmembrane region" description="Helical" evidence="8">
    <location>
        <begin position="308"/>
        <end position="324"/>
    </location>
</feature>
<evidence type="ECO:0000256" key="5">
    <source>
        <dbReference type="ARBA" id="ARBA00022692"/>
    </source>
</evidence>
<dbReference type="GO" id="GO:0016763">
    <property type="term" value="F:pentosyltransferase activity"/>
    <property type="evidence" value="ECO:0007669"/>
    <property type="project" value="TreeGrafter"/>
</dbReference>
<dbReference type="EMBL" id="MHRJ01000052">
    <property type="protein sequence ID" value="OHA21106.1"/>
    <property type="molecule type" value="Genomic_DNA"/>
</dbReference>
<proteinExistence type="predicted"/>
<evidence type="ECO:0000256" key="8">
    <source>
        <dbReference type="SAM" id="Phobius"/>
    </source>
</evidence>
<evidence type="ECO:0000313" key="11">
    <source>
        <dbReference type="Proteomes" id="UP000176493"/>
    </source>
</evidence>
<evidence type="ECO:0000256" key="4">
    <source>
        <dbReference type="ARBA" id="ARBA00022679"/>
    </source>
</evidence>
<keyword evidence="5 8" id="KW-0812">Transmembrane</keyword>
<dbReference type="Pfam" id="PF13231">
    <property type="entry name" value="PMT_2"/>
    <property type="match status" value="1"/>
</dbReference>
<keyword evidence="2" id="KW-1003">Cell membrane</keyword>
<feature type="transmembrane region" description="Helical" evidence="8">
    <location>
        <begin position="218"/>
        <end position="237"/>
    </location>
</feature>
<feature type="transmembrane region" description="Helical" evidence="8">
    <location>
        <begin position="275"/>
        <end position="296"/>
    </location>
</feature>
<evidence type="ECO:0000256" key="1">
    <source>
        <dbReference type="ARBA" id="ARBA00004651"/>
    </source>
</evidence>
<evidence type="ECO:0000256" key="2">
    <source>
        <dbReference type="ARBA" id="ARBA00022475"/>
    </source>
</evidence>
<dbReference type="AlphaFoldDB" id="A0A1G2MB41"/>
<dbReference type="PANTHER" id="PTHR33908:SF11">
    <property type="entry name" value="MEMBRANE PROTEIN"/>
    <property type="match status" value="1"/>
</dbReference>
<dbReference type="PANTHER" id="PTHR33908">
    <property type="entry name" value="MANNOSYLTRANSFERASE YKCB-RELATED"/>
    <property type="match status" value="1"/>
</dbReference>
<keyword evidence="3" id="KW-0328">Glycosyltransferase</keyword>
<dbReference type="InterPro" id="IPR038731">
    <property type="entry name" value="RgtA/B/C-like"/>
</dbReference>
<keyword evidence="4" id="KW-0808">Transferase</keyword>
<feature type="transmembrane region" description="Helical" evidence="8">
    <location>
        <begin position="105"/>
        <end position="124"/>
    </location>
</feature>
<feature type="transmembrane region" description="Helical" evidence="8">
    <location>
        <begin position="376"/>
        <end position="399"/>
    </location>
</feature>
<sequence length="503" mass="56764">MSYLFPNMFPEHSSDKAKRFVFLLAVLLFINFYSISTLTTKPAYWYDEAINVELARNFADFGKLDLVIAPNTFSGKGATVGSTGYPVTVPLAGFFKLFGFGLSQARIYMLLWMSALILVFFFIAKKLWSVYVAYAGTLLIATFAPFYGNGRSVMGEIPGFLFSLLSFYFLEQRKWWQSGILLGLAVISKPSIFIFLIPAYALAVLLAGDVWKQKLLNLVKLGASSLLALLPWFIIYAKEISRGGLGEDLLAHFKNPYSEAGASVLQNISNNLPTLVTSTTLLYFLVLFAAVILSLYLERTLFREYKNLFIFASAYLPLALLQYLKSFGYLRYLIAAELLIFILFLIALPVLVRWLVSCCHSRGGGNPENDIRRKNWVPVFMGMTLAVIISVQTVHLFWFSDLYPSEKTQKTFVYLFSEYPQATFGVYNVPQLGSLLPSDKKYQYLSTYGLSHFGVNPFVVSGDRRPDVIVADADDPALSLFYEKDTAFSDGFLIYKHKQFPRP</sequence>
<evidence type="ECO:0000256" key="3">
    <source>
        <dbReference type="ARBA" id="ARBA00022676"/>
    </source>
</evidence>
<evidence type="ECO:0000313" key="10">
    <source>
        <dbReference type="EMBL" id="OHA21106.1"/>
    </source>
</evidence>
<accession>A0A1G2MB41</accession>
<feature type="domain" description="Glycosyltransferase RgtA/B/C/D-like" evidence="9">
    <location>
        <begin position="91"/>
        <end position="232"/>
    </location>
</feature>
<gene>
    <name evidence="10" type="ORF">A2W52_01695</name>
</gene>
<feature type="transmembrane region" description="Helical" evidence="8">
    <location>
        <begin position="130"/>
        <end position="148"/>
    </location>
</feature>
<name>A0A1G2MB41_9BACT</name>
<comment type="subcellular location">
    <subcellularLocation>
        <location evidence="1">Cell membrane</location>
        <topology evidence="1">Multi-pass membrane protein</topology>
    </subcellularLocation>
</comment>